<dbReference type="InterPro" id="IPR046848">
    <property type="entry name" value="E_motif"/>
</dbReference>
<reference evidence="3" key="1">
    <citation type="journal article" date="2017" name="Nature">
        <title>The genome of Chenopodium quinoa.</title>
        <authorList>
            <person name="Jarvis D.E."/>
            <person name="Ho Y.S."/>
            <person name="Lightfoot D.J."/>
            <person name="Schmoeckel S.M."/>
            <person name="Li B."/>
            <person name="Borm T.J.A."/>
            <person name="Ohyanagi H."/>
            <person name="Mineta K."/>
            <person name="Michell C.T."/>
            <person name="Saber N."/>
            <person name="Kharbatia N.M."/>
            <person name="Rupper R.R."/>
            <person name="Sharp A.R."/>
            <person name="Dally N."/>
            <person name="Boughton B.A."/>
            <person name="Woo Y.H."/>
            <person name="Gao G."/>
            <person name="Schijlen E.G.W.M."/>
            <person name="Guo X."/>
            <person name="Momin A.A."/>
            <person name="Negrao S."/>
            <person name="Al-Babili S."/>
            <person name="Gehring C."/>
            <person name="Roessner U."/>
            <person name="Jung C."/>
            <person name="Murphy K."/>
            <person name="Arold S.T."/>
            <person name="Gojobori T."/>
            <person name="van der Linden C.G."/>
            <person name="van Loo E.N."/>
            <person name="Jellen E.N."/>
            <person name="Maughan P.J."/>
            <person name="Tester M."/>
        </authorList>
    </citation>
    <scope>NUCLEOTIDE SEQUENCE [LARGE SCALE GENOMIC DNA]</scope>
    <source>
        <strain evidence="3">cv. PI 614886</strain>
    </source>
</reference>
<evidence type="ECO:0008006" key="5">
    <source>
        <dbReference type="Google" id="ProtNLM"/>
    </source>
</evidence>
<dbReference type="GO" id="GO:0009451">
    <property type="term" value="P:RNA modification"/>
    <property type="evidence" value="ECO:0007669"/>
    <property type="project" value="InterPro"/>
</dbReference>
<dbReference type="InterPro" id="IPR011990">
    <property type="entry name" value="TPR-like_helical_dom_sf"/>
</dbReference>
<evidence type="ECO:0000313" key="4">
    <source>
        <dbReference type="Proteomes" id="UP000596660"/>
    </source>
</evidence>
<feature type="repeat" description="PPR" evidence="2">
    <location>
        <begin position="272"/>
        <end position="306"/>
    </location>
</feature>
<evidence type="ECO:0000313" key="3">
    <source>
        <dbReference type="EnsemblPlants" id="AUR62026217-RA:cds"/>
    </source>
</evidence>
<dbReference type="Gene3D" id="1.25.40.10">
    <property type="entry name" value="Tetratricopeptide repeat domain"/>
    <property type="match status" value="3"/>
</dbReference>
<keyword evidence="1" id="KW-0677">Repeat</keyword>
<dbReference type="Pfam" id="PF20431">
    <property type="entry name" value="E_motif"/>
    <property type="match status" value="1"/>
</dbReference>
<feature type="repeat" description="PPR" evidence="2">
    <location>
        <begin position="374"/>
        <end position="408"/>
    </location>
</feature>
<dbReference type="InterPro" id="IPR002885">
    <property type="entry name" value="PPR_rpt"/>
</dbReference>
<dbReference type="Pfam" id="PF13041">
    <property type="entry name" value="PPR_2"/>
    <property type="match status" value="2"/>
</dbReference>
<sequence>MAFNPSCPSQFASSLIPFKASILRHHQSPIHLHNRLLQSSSSQFATRNFASKHLPHSSVSQFLFADSQFVPSTLRLPLRINSVACCPAPLLESRERALRSPLFASSLLLKSNLLFSFCYGRNLKQIHAQIIVGDYEQNPFVASKLLGKYIELAASSMEDARKVFDKLPERDVFLWNMILQGFSKHGHFEDALSSFVRMRVAGVAVDQYTLPFVLKACGGAKEIKMGQVIHGYIVKSGFASDLFVGNALVAFYGKCQEVSSSREMFDEMQQKDIVSWNSMISAYVVNDLLSEGVELFHIMLNDETISPDKATLVGILPACAQQPAIKEGLWIHSYIVKSCMELDAAFGSSLISFYANIGRLGSAKLIFDQVSDKNIVIWNVMIRAYGTHGQAEEALKLFSRLVDTGLRPDGLVFLCLLSACSHAGMISEGLKLFDKMEHYEVEKIPEHYACIIDLYSRAGLLDEAMKFIKTMPIEAGKDVYGALLGACRIHNNIELAEEVAKKLFDLDPGNSGRYLILVKMYEDAGRHQDAARLRTTLRDKKIQRPVSFSAIEIEYNLHTFGVEDESHPFREQIFDTLHKLELLMIDETTVANQMVVNS</sequence>
<organism evidence="3 4">
    <name type="scientific">Chenopodium quinoa</name>
    <name type="common">Quinoa</name>
    <dbReference type="NCBI Taxonomy" id="63459"/>
    <lineage>
        <taxon>Eukaryota</taxon>
        <taxon>Viridiplantae</taxon>
        <taxon>Streptophyta</taxon>
        <taxon>Embryophyta</taxon>
        <taxon>Tracheophyta</taxon>
        <taxon>Spermatophyta</taxon>
        <taxon>Magnoliopsida</taxon>
        <taxon>eudicotyledons</taxon>
        <taxon>Gunneridae</taxon>
        <taxon>Pentapetalae</taxon>
        <taxon>Caryophyllales</taxon>
        <taxon>Chenopodiaceae</taxon>
        <taxon>Chenopodioideae</taxon>
        <taxon>Atripliceae</taxon>
        <taxon>Chenopodium</taxon>
    </lineage>
</organism>
<dbReference type="Pfam" id="PF01535">
    <property type="entry name" value="PPR"/>
    <property type="match status" value="3"/>
</dbReference>
<dbReference type="GO" id="GO:0003723">
    <property type="term" value="F:RNA binding"/>
    <property type="evidence" value="ECO:0007669"/>
    <property type="project" value="InterPro"/>
</dbReference>
<dbReference type="Gramene" id="AUR62026217-RA">
    <property type="protein sequence ID" value="AUR62026217-RA:cds"/>
    <property type="gene ID" value="AUR62026217"/>
</dbReference>
<protein>
    <recommendedName>
        <fullName evidence="5">Pentatricopeptide repeat-containing protein</fullName>
    </recommendedName>
</protein>
<feature type="repeat" description="PPR" evidence="2">
    <location>
        <begin position="409"/>
        <end position="443"/>
    </location>
</feature>
<evidence type="ECO:0000256" key="1">
    <source>
        <dbReference type="ARBA" id="ARBA00022737"/>
    </source>
</evidence>
<dbReference type="AlphaFoldDB" id="A0A803MAV0"/>
<dbReference type="NCBIfam" id="TIGR00756">
    <property type="entry name" value="PPR"/>
    <property type="match status" value="4"/>
</dbReference>
<dbReference type="InterPro" id="IPR046960">
    <property type="entry name" value="PPR_At4g14850-like_plant"/>
</dbReference>
<name>A0A803MAV0_CHEQI</name>
<feature type="repeat" description="PPR" evidence="2">
    <location>
        <begin position="171"/>
        <end position="205"/>
    </location>
</feature>
<dbReference type="FunFam" id="1.25.40.10:FF:001093">
    <property type="entry name" value="Pentatricopeptide repeat-containing protein At2g34400"/>
    <property type="match status" value="1"/>
</dbReference>
<dbReference type="PANTHER" id="PTHR47926">
    <property type="entry name" value="PENTATRICOPEPTIDE REPEAT-CONTAINING PROTEIN"/>
    <property type="match status" value="1"/>
</dbReference>
<accession>A0A803MAV0</accession>
<dbReference type="PANTHER" id="PTHR47926:SF386">
    <property type="entry name" value="PENTATRICOPEPTIDE REPEAT-CONTAINING PROTEIN"/>
    <property type="match status" value="1"/>
</dbReference>
<evidence type="ECO:0000256" key="2">
    <source>
        <dbReference type="PROSITE-ProRule" id="PRU00708"/>
    </source>
</evidence>
<dbReference type="EnsemblPlants" id="AUR62026217-RA">
    <property type="protein sequence ID" value="AUR62026217-RA:cds"/>
    <property type="gene ID" value="AUR62026217"/>
</dbReference>
<dbReference type="PROSITE" id="PS51375">
    <property type="entry name" value="PPR"/>
    <property type="match status" value="4"/>
</dbReference>
<dbReference type="SUPFAM" id="SSF48452">
    <property type="entry name" value="TPR-like"/>
    <property type="match status" value="1"/>
</dbReference>
<proteinExistence type="predicted"/>
<reference evidence="3" key="2">
    <citation type="submission" date="2021-03" db="UniProtKB">
        <authorList>
            <consortium name="EnsemblPlants"/>
        </authorList>
    </citation>
    <scope>IDENTIFICATION</scope>
</reference>
<keyword evidence="4" id="KW-1185">Reference proteome</keyword>
<dbReference type="Proteomes" id="UP000596660">
    <property type="component" value="Unplaced"/>
</dbReference>
<dbReference type="OMA" id="DKNIVIW"/>
<dbReference type="FunFam" id="1.25.40.10:FF:000427">
    <property type="entry name" value="Pentatricopeptide repeat-containing protein chloroplastic"/>
    <property type="match status" value="1"/>
</dbReference>